<gene>
    <name evidence="4" type="ORF">HHI36_020613</name>
</gene>
<comment type="caution">
    <text evidence="4">The sequence shown here is derived from an EMBL/GenBank/DDBJ whole genome shotgun (WGS) entry which is preliminary data.</text>
</comment>
<dbReference type="AlphaFoldDB" id="A0ABD2NB95"/>
<dbReference type="SUPFAM" id="SSF52058">
    <property type="entry name" value="L domain-like"/>
    <property type="match status" value="1"/>
</dbReference>
<keyword evidence="2" id="KW-0677">Repeat</keyword>
<evidence type="ECO:0000256" key="1">
    <source>
        <dbReference type="ARBA" id="ARBA00022614"/>
    </source>
</evidence>
<evidence type="ECO:0000313" key="5">
    <source>
        <dbReference type="Proteomes" id="UP001516400"/>
    </source>
</evidence>
<dbReference type="Pfam" id="PF00560">
    <property type="entry name" value="LRR_1"/>
    <property type="match status" value="1"/>
</dbReference>
<dbReference type="Gene3D" id="3.80.10.10">
    <property type="entry name" value="Ribonuclease Inhibitor"/>
    <property type="match status" value="2"/>
</dbReference>
<evidence type="ECO:0000313" key="4">
    <source>
        <dbReference type="EMBL" id="KAL3275874.1"/>
    </source>
</evidence>
<dbReference type="InterPro" id="IPR003591">
    <property type="entry name" value="Leu-rich_rpt_typical-subtyp"/>
</dbReference>
<feature type="chain" id="PRO_5044747834" evidence="3">
    <location>
        <begin position="22"/>
        <end position="232"/>
    </location>
</feature>
<sequence>MVKPGFVSLIFLLASVFLVDNEKIIPNKESCHNNNTIYIDSVHVMPSLSPAKCLDISTVNIKSERLKKFKILINTLIANDIGLTKFPARFLKNFPNLKHINMSMNKLSFLPGDLDQYVPNLKLINLTGNKLKVAKRRPLTKSKSLEVLILSKNKLRKLNSQLFNGLPSLRVLYLDGNFLTSLKVHPFRKLHHLEVLHLGGNQLESIPIRALNKVSERIRVIYKNNSKNLHLH</sequence>
<evidence type="ECO:0000256" key="2">
    <source>
        <dbReference type="ARBA" id="ARBA00022737"/>
    </source>
</evidence>
<keyword evidence="1" id="KW-0433">Leucine-rich repeat</keyword>
<dbReference type="Proteomes" id="UP001516400">
    <property type="component" value="Unassembled WGS sequence"/>
</dbReference>
<dbReference type="PANTHER" id="PTHR31450:SF3">
    <property type="entry name" value="TYPE III ENDOSOME MEMBRANE PROTEIN TEMP"/>
    <property type="match status" value="1"/>
</dbReference>
<organism evidence="4 5">
    <name type="scientific">Cryptolaemus montrouzieri</name>
    <dbReference type="NCBI Taxonomy" id="559131"/>
    <lineage>
        <taxon>Eukaryota</taxon>
        <taxon>Metazoa</taxon>
        <taxon>Ecdysozoa</taxon>
        <taxon>Arthropoda</taxon>
        <taxon>Hexapoda</taxon>
        <taxon>Insecta</taxon>
        <taxon>Pterygota</taxon>
        <taxon>Neoptera</taxon>
        <taxon>Endopterygota</taxon>
        <taxon>Coleoptera</taxon>
        <taxon>Polyphaga</taxon>
        <taxon>Cucujiformia</taxon>
        <taxon>Coccinelloidea</taxon>
        <taxon>Coccinellidae</taxon>
        <taxon>Scymninae</taxon>
        <taxon>Scymnini</taxon>
        <taxon>Cryptolaemus</taxon>
    </lineage>
</organism>
<reference evidence="4 5" key="1">
    <citation type="journal article" date="2021" name="BMC Biol.">
        <title>Horizontally acquired antibacterial genes associated with adaptive radiation of ladybird beetles.</title>
        <authorList>
            <person name="Li H.S."/>
            <person name="Tang X.F."/>
            <person name="Huang Y.H."/>
            <person name="Xu Z.Y."/>
            <person name="Chen M.L."/>
            <person name="Du X.Y."/>
            <person name="Qiu B.Y."/>
            <person name="Chen P.T."/>
            <person name="Zhang W."/>
            <person name="Slipinski A."/>
            <person name="Escalona H.E."/>
            <person name="Waterhouse R.M."/>
            <person name="Zwick A."/>
            <person name="Pang H."/>
        </authorList>
    </citation>
    <scope>NUCLEOTIDE SEQUENCE [LARGE SCALE GENOMIC DNA]</scope>
    <source>
        <strain evidence="4">SYSU2018</strain>
    </source>
</reference>
<dbReference type="SMART" id="SM00369">
    <property type="entry name" value="LRR_TYP"/>
    <property type="match status" value="4"/>
</dbReference>
<dbReference type="InterPro" id="IPR001611">
    <property type="entry name" value="Leu-rich_rpt"/>
</dbReference>
<keyword evidence="3" id="KW-0732">Signal</keyword>
<dbReference type="PANTHER" id="PTHR31450">
    <property type="entry name" value="LEUCINE-RICH REPEAT-CONTAINING PROTEIN 19 LRRC19 FAMILY MEMBER"/>
    <property type="match status" value="1"/>
</dbReference>
<feature type="signal peptide" evidence="3">
    <location>
        <begin position="1"/>
        <end position="21"/>
    </location>
</feature>
<dbReference type="InterPro" id="IPR032675">
    <property type="entry name" value="LRR_dom_sf"/>
</dbReference>
<dbReference type="PROSITE" id="PS51450">
    <property type="entry name" value="LRR"/>
    <property type="match status" value="1"/>
</dbReference>
<proteinExistence type="predicted"/>
<protein>
    <submittedName>
        <fullName evidence="4">Uncharacterized protein</fullName>
    </submittedName>
</protein>
<name>A0ABD2NB95_9CUCU</name>
<dbReference type="Pfam" id="PF13855">
    <property type="entry name" value="LRR_8"/>
    <property type="match status" value="1"/>
</dbReference>
<accession>A0ABD2NB95</accession>
<keyword evidence="5" id="KW-1185">Reference proteome</keyword>
<dbReference type="EMBL" id="JABFTP020000083">
    <property type="protein sequence ID" value="KAL3275874.1"/>
    <property type="molecule type" value="Genomic_DNA"/>
</dbReference>
<evidence type="ECO:0000256" key="3">
    <source>
        <dbReference type="SAM" id="SignalP"/>
    </source>
</evidence>